<keyword evidence="2" id="KW-0808">Transferase</keyword>
<organism evidence="3">
    <name type="scientific">mine drainage metagenome</name>
    <dbReference type="NCBI Taxonomy" id="410659"/>
    <lineage>
        <taxon>unclassified sequences</taxon>
        <taxon>metagenomes</taxon>
        <taxon>ecological metagenomes</taxon>
    </lineage>
</organism>
<sequence>MALVATCDLVFTADTSVTHIAAALRKPVVVMFARNGSPHWGPYGTAGRIVSTPARTLAPLAVEPVLQALAQMLATEKVPESFGATAAHG</sequence>
<dbReference type="InterPro" id="IPR002201">
    <property type="entry name" value="Glyco_trans_9"/>
</dbReference>
<dbReference type="GO" id="GO:0008713">
    <property type="term" value="F:ADP-heptose-lipopolysaccharide heptosyltransferase activity"/>
    <property type="evidence" value="ECO:0007669"/>
    <property type="project" value="TreeGrafter"/>
</dbReference>
<gene>
    <name evidence="3" type="ORF">B2A_10220</name>
</gene>
<keyword evidence="1" id="KW-0328">Glycosyltransferase</keyword>
<dbReference type="AlphaFoldDB" id="T1APS3"/>
<dbReference type="Pfam" id="PF01075">
    <property type="entry name" value="Glyco_transf_9"/>
    <property type="match status" value="1"/>
</dbReference>
<proteinExistence type="predicted"/>
<dbReference type="SUPFAM" id="SSF53756">
    <property type="entry name" value="UDP-Glycosyltransferase/glycogen phosphorylase"/>
    <property type="match status" value="1"/>
</dbReference>
<evidence type="ECO:0000256" key="1">
    <source>
        <dbReference type="ARBA" id="ARBA00022676"/>
    </source>
</evidence>
<reference evidence="3" key="2">
    <citation type="journal article" date="2014" name="ISME J.">
        <title>Microbial stratification in low pH oxic and suboxic macroscopic growths along an acid mine drainage.</title>
        <authorList>
            <person name="Mendez-Garcia C."/>
            <person name="Mesa V."/>
            <person name="Sprenger R.R."/>
            <person name="Richter M."/>
            <person name="Diez M.S."/>
            <person name="Solano J."/>
            <person name="Bargiela R."/>
            <person name="Golyshina O.V."/>
            <person name="Manteca A."/>
            <person name="Ramos J.L."/>
            <person name="Gallego J.R."/>
            <person name="Llorente I."/>
            <person name="Martins Dos Santos V.A."/>
            <person name="Jensen O.N."/>
            <person name="Pelaez A.I."/>
            <person name="Sanchez J."/>
            <person name="Ferrer M."/>
        </authorList>
    </citation>
    <scope>NUCLEOTIDE SEQUENCE</scope>
</reference>
<protein>
    <recommendedName>
        <fullName evidence="4">Lipopolysaccharide heptosyltransferase 1</fullName>
    </recommendedName>
</protein>
<reference evidence="3" key="1">
    <citation type="submission" date="2013-08" db="EMBL/GenBank/DDBJ databases">
        <authorList>
            <person name="Mendez C."/>
            <person name="Richter M."/>
            <person name="Ferrer M."/>
            <person name="Sanchez J."/>
        </authorList>
    </citation>
    <scope>NUCLEOTIDE SEQUENCE</scope>
</reference>
<dbReference type="EMBL" id="AUZZ01007372">
    <property type="protein sequence ID" value="EQD42724.1"/>
    <property type="molecule type" value="Genomic_DNA"/>
</dbReference>
<evidence type="ECO:0000256" key="2">
    <source>
        <dbReference type="ARBA" id="ARBA00022679"/>
    </source>
</evidence>
<dbReference type="Gene3D" id="3.40.50.2000">
    <property type="entry name" value="Glycogen Phosphorylase B"/>
    <property type="match status" value="1"/>
</dbReference>
<accession>T1APS3</accession>
<evidence type="ECO:0000313" key="3">
    <source>
        <dbReference type="EMBL" id="EQD42724.1"/>
    </source>
</evidence>
<dbReference type="GO" id="GO:0009244">
    <property type="term" value="P:lipopolysaccharide core region biosynthetic process"/>
    <property type="evidence" value="ECO:0007669"/>
    <property type="project" value="TreeGrafter"/>
</dbReference>
<comment type="caution">
    <text evidence="3">The sequence shown here is derived from an EMBL/GenBank/DDBJ whole genome shotgun (WGS) entry which is preliminary data.</text>
</comment>
<name>T1APS3_9ZZZZ</name>
<dbReference type="GO" id="GO:0005829">
    <property type="term" value="C:cytosol"/>
    <property type="evidence" value="ECO:0007669"/>
    <property type="project" value="TreeGrafter"/>
</dbReference>
<dbReference type="PANTHER" id="PTHR30160">
    <property type="entry name" value="TETRAACYLDISACCHARIDE 4'-KINASE-RELATED"/>
    <property type="match status" value="1"/>
</dbReference>
<evidence type="ECO:0008006" key="4">
    <source>
        <dbReference type="Google" id="ProtNLM"/>
    </source>
</evidence>
<dbReference type="InterPro" id="IPR051199">
    <property type="entry name" value="LPS_LOS_Heptosyltrfase"/>
</dbReference>